<dbReference type="SUPFAM" id="SSF140453">
    <property type="entry name" value="EsxAB dimer-like"/>
    <property type="match status" value="1"/>
</dbReference>
<accession>A0A9D2G9Z3</accession>
<evidence type="ECO:0008006" key="3">
    <source>
        <dbReference type="Google" id="ProtNLM"/>
    </source>
</evidence>
<name>A0A9D2G9Z3_9FIRM</name>
<dbReference type="InterPro" id="IPR036689">
    <property type="entry name" value="ESAT-6-like_sf"/>
</dbReference>
<reference evidence="1" key="2">
    <citation type="submission" date="2021-04" db="EMBL/GenBank/DDBJ databases">
        <authorList>
            <person name="Gilroy R."/>
        </authorList>
    </citation>
    <scope>NUCLEOTIDE SEQUENCE</scope>
    <source>
        <strain evidence="1">CHK196-3914</strain>
    </source>
</reference>
<evidence type="ECO:0000313" key="2">
    <source>
        <dbReference type="Proteomes" id="UP000824116"/>
    </source>
</evidence>
<proteinExistence type="predicted"/>
<dbReference type="Pfam" id="PF06013">
    <property type="entry name" value="WXG100"/>
    <property type="match status" value="1"/>
</dbReference>
<gene>
    <name evidence="1" type="ORF">H9723_07705</name>
</gene>
<dbReference type="Gene3D" id="1.10.287.1060">
    <property type="entry name" value="ESAT-6-like"/>
    <property type="match status" value="1"/>
</dbReference>
<dbReference type="AlphaFoldDB" id="A0A9D2G9Z3"/>
<comment type="caution">
    <text evidence="1">The sequence shown here is derived from an EMBL/GenBank/DDBJ whole genome shotgun (WGS) entry which is preliminary data.</text>
</comment>
<dbReference type="EMBL" id="DXAY01000181">
    <property type="protein sequence ID" value="HIZ75107.1"/>
    <property type="molecule type" value="Genomic_DNA"/>
</dbReference>
<dbReference type="Proteomes" id="UP000824116">
    <property type="component" value="Unassembled WGS sequence"/>
</dbReference>
<dbReference type="InterPro" id="IPR010310">
    <property type="entry name" value="T7SS_ESAT-6-like"/>
</dbReference>
<protein>
    <recommendedName>
        <fullName evidence="3">ESAT-6-like protein</fullName>
    </recommendedName>
</protein>
<reference evidence="1" key="1">
    <citation type="journal article" date="2021" name="PeerJ">
        <title>Extensive microbial diversity within the chicken gut microbiome revealed by metagenomics and culture.</title>
        <authorList>
            <person name="Gilroy R."/>
            <person name="Ravi A."/>
            <person name="Getino M."/>
            <person name="Pursley I."/>
            <person name="Horton D.L."/>
            <person name="Alikhan N.F."/>
            <person name="Baker D."/>
            <person name="Gharbi K."/>
            <person name="Hall N."/>
            <person name="Watson M."/>
            <person name="Adriaenssens E.M."/>
            <person name="Foster-Nyarko E."/>
            <person name="Jarju S."/>
            <person name="Secka A."/>
            <person name="Antonio M."/>
            <person name="Oren A."/>
            <person name="Chaudhuri R.R."/>
            <person name="La Ragione R."/>
            <person name="Hildebrand F."/>
            <person name="Pallen M.J."/>
        </authorList>
    </citation>
    <scope>NUCLEOTIDE SEQUENCE</scope>
    <source>
        <strain evidence="1">CHK196-3914</strain>
    </source>
</reference>
<organism evidence="1 2">
    <name type="scientific">Candidatus Mediterraneibacter stercoravium</name>
    <dbReference type="NCBI Taxonomy" id="2838685"/>
    <lineage>
        <taxon>Bacteria</taxon>
        <taxon>Bacillati</taxon>
        <taxon>Bacillota</taxon>
        <taxon>Clostridia</taxon>
        <taxon>Lachnospirales</taxon>
        <taxon>Lachnospiraceae</taxon>
        <taxon>Mediterraneibacter</taxon>
    </lineage>
</organism>
<evidence type="ECO:0000313" key="1">
    <source>
        <dbReference type="EMBL" id="HIZ75107.1"/>
    </source>
</evidence>
<sequence>MSDRIEIETDMLNSDKDSIADEIKEIKNELELLRDDTVGMNSLWEGPAAAAYQSRMAEDIENALQVCTELAEYVSCMEYASREYVSCEQSIESIVNRIRV</sequence>